<accession>A0A1H9L7V1</accession>
<dbReference type="InParanoid" id="A0A1H9L7V1"/>
<dbReference type="Proteomes" id="UP000199021">
    <property type="component" value="Unassembled WGS sequence"/>
</dbReference>
<dbReference type="OrthoDB" id="1123393at2"/>
<sequence length="256" mass="28048">MNKLLYFFLLLALLIGCGSPKVVTTKEAPAIITEPSLSTAPDSIPPGQQEVTLQGDEGEILGPFLPPAIPETIYEPYLRRAETNAPSLPFPDNSCHIAVEVRNYDGVDGCGILLESDEGNLFLVGATPRGDPLEAGTRISIGYEFMKNYEGSTCGNADAVIRITCMRLLRVSSGVARPVVCESYDRPSRWLLDLAVGVGATYITRYPWDDGRFVYLIESPSGQYLYDCRGYLICKPRKNCLGFIKDFSSGVLIYEG</sequence>
<evidence type="ECO:0000313" key="1">
    <source>
        <dbReference type="EMBL" id="SER07073.1"/>
    </source>
</evidence>
<reference evidence="2" key="1">
    <citation type="submission" date="2016-10" db="EMBL/GenBank/DDBJ databases">
        <authorList>
            <person name="Varghese N."/>
            <person name="Submissions S."/>
        </authorList>
    </citation>
    <scope>NUCLEOTIDE SEQUENCE [LARGE SCALE GENOMIC DNA]</scope>
    <source>
        <strain evidence="2">DSM 24740</strain>
    </source>
</reference>
<protein>
    <submittedName>
        <fullName evidence="1">Uncharacterized protein</fullName>
    </submittedName>
</protein>
<proteinExistence type="predicted"/>
<gene>
    <name evidence="1" type="ORF">SAMN05444359_12326</name>
</gene>
<evidence type="ECO:0000313" key="2">
    <source>
        <dbReference type="Proteomes" id="UP000199021"/>
    </source>
</evidence>
<dbReference type="EMBL" id="FOFB01000023">
    <property type="protein sequence ID" value="SER07073.1"/>
    <property type="molecule type" value="Genomic_DNA"/>
</dbReference>
<dbReference type="PROSITE" id="PS51257">
    <property type="entry name" value="PROKAR_LIPOPROTEIN"/>
    <property type="match status" value="1"/>
</dbReference>
<dbReference type="AlphaFoldDB" id="A0A1H9L7V1"/>
<organism evidence="1 2">
    <name type="scientific">Neolewinella agarilytica</name>
    <dbReference type="NCBI Taxonomy" id="478744"/>
    <lineage>
        <taxon>Bacteria</taxon>
        <taxon>Pseudomonadati</taxon>
        <taxon>Bacteroidota</taxon>
        <taxon>Saprospiria</taxon>
        <taxon>Saprospirales</taxon>
        <taxon>Lewinellaceae</taxon>
        <taxon>Neolewinella</taxon>
    </lineage>
</organism>
<keyword evidence="2" id="KW-1185">Reference proteome</keyword>
<dbReference type="STRING" id="478744.SAMN05444359_12326"/>
<name>A0A1H9L7V1_9BACT</name>
<dbReference type="RefSeq" id="WP_090171401.1">
    <property type="nucleotide sequence ID" value="NZ_FOFB01000023.1"/>
</dbReference>